<proteinExistence type="predicted"/>
<reference evidence="1" key="1">
    <citation type="submission" date="2021-05" db="EMBL/GenBank/DDBJ databases">
        <authorList>
            <person name="Alioto T."/>
            <person name="Alioto T."/>
            <person name="Gomez Garrido J."/>
        </authorList>
    </citation>
    <scope>NUCLEOTIDE SEQUENCE</scope>
</reference>
<accession>A0A8D8BN45</accession>
<dbReference type="EMBL" id="HBUE01075415">
    <property type="protein sequence ID" value="CAG6474726.1"/>
    <property type="molecule type" value="Transcribed_RNA"/>
</dbReference>
<dbReference type="AlphaFoldDB" id="A0A8D8BN45"/>
<organism evidence="1">
    <name type="scientific">Culex pipiens</name>
    <name type="common">House mosquito</name>
    <dbReference type="NCBI Taxonomy" id="7175"/>
    <lineage>
        <taxon>Eukaryota</taxon>
        <taxon>Metazoa</taxon>
        <taxon>Ecdysozoa</taxon>
        <taxon>Arthropoda</taxon>
        <taxon>Hexapoda</taxon>
        <taxon>Insecta</taxon>
        <taxon>Pterygota</taxon>
        <taxon>Neoptera</taxon>
        <taxon>Endopterygota</taxon>
        <taxon>Diptera</taxon>
        <taxon>Nematocera</taxon>
        <taxon>Culicoidea</taxon>
        <taxon>Culicidae</taxon>
        <taxon>Culicinae</taxon>
        <taxon>Culicini</taxon>
        <taxon>Culex</taxon>
        <taxon>Culex</taxon>
    </lineage>
</organism>
<sequence>MHHLRRVYGFQYRKGLRLVVRQHLGVVRVRVALELEVVVNLLAQWFALAEPERVLPGLAVLHRNVNLRQDLLHLADVVREQGLARGRFLVRRQLVDRALKFPLGHLKFLLDGHRGAVLLDVVLLYGGEQFLLGRLQHAVQRHEVVGDVADRRVRELALLVQHVLGEPKTNLRKY</sequence>
<name>A0A8D8BN45_CULPI</name>
<evidence type="ECO:0000313" key="1">
    <source>
        <dbReference type="EMBL" id="CAG6474726.1"/>
    </source>
</evidence>
<protein>
    <submittedName>
        <fullName evidence="1">(northern house mosquito) hypothetical protein</fullName>
    </submittedName>
</protein>